<name>A0A060T3I8_BLAAD</name>
<dbReference type="FunFam" id="1.25.40.1040:FF:000003">
    <property type="entry name" value="N-terminal acetyltransferase A, auxiliary subunit"/>
    <property type="match status" value="1"/>
</dbReference>
<dbReference type="GO" id="GO:0031415">
    <property type="term" value="C:NatA complex"/>
    <property type="evidence" value="ECO:0007669"/>
    <property type="project" value="TreeGrafter"/>
</dbReference>
<dbReference type="InterPro" id="IPR019734">
    <property type="entry name" value="TPR_rpt"/>
</dbReference>
<accession>A0A060T3I8</accession>
<dbReference type="InterPro" id="IPR021183">
    <property type="entry name" value="NatA_aux_su"/>
</dbReference>
<organism evidence="4">
    <name type="scientific">Blastobotrys adeninivorans</name>
    <name type="common">Yeast</name>
    <name type="synonym">Arxula adeninivorans</name>
    <dbReference type="NCBI Taxonomy" id="409370"/>
    <lineage>
        <taxon>Eukaryota</taxon>
        <taxon>Fungi</taxon>
        <taxon>Dikarya</taxon>
        <taxon>Ascomycota</taxon>
        <taxon>Saccharomycotina</taxon>
        <taxon>Dipodascomycetes</taxon>
        <taxon>Dipodascales</taxon>
        <taxon>Trichomonascaceae</taxon>
        <taxon>Blastobotrys</taxon>
    </lineage>
</organism>
<dbReference type="Gene3D" id="1.25.40.1010">
    <property type="match status" value="1"/>
</dbReference>
<dbReference type="PhylomeDB" id="A0A060T3I8"/>
<dbReference type="SMART" id="SM00028">
    <property type="entry name" value="TPR"/>
    <property type="match status" value="6"/>
</dbReference>
<evidence type="ECO:0000256" key="2">
    <source>
        <dbReference type="ARBA" id="ARBA00022803"/>
    </source>
</evidence>
<dbReference type="PIRSF" id="PIRSF000422">
    <property type="entry name" value="N-terminal-AcTrfase-A_aux_su"/>
    <property type="match status" value="1"/>
</dbReference>
<dbReference type="PANTHER" id="PTHR22767:SF2">
    <property type="entry name" value="N(ALPHA)-ACETYLTRANSFERASE 15_16, ISOFORM A"/>
    <property type="match status" value="1"/>
</dbReference>
<evidence type="ECO:0000256" key="3">
    <source>
        <dbReference type="SAM" id="MobiDB-lite"/>
    </source>
</evidence>
<dbReference type="InterPro" id="IPR011990">
    <property type="entry name" value="TPR-like_helical_dom_sf"/>
</dbReference>
<evidence type="ECO:0000256" key="1">
    <source>
        <dbReference type="ARBA" id="ARBA00022737"/>
    </source>
</evidence>
<sequence length="826" mass="92654">MAQNTVPKHRVLPPKDASNFRSALKLYEQKQYKKALKTAEGVLKKHPEHGETLAVKGLVLYFMGKKDEARGIVSGAVEKDPTSYVCWHINGICLRQDRKWDEALKAYTKALQLDPENQNILRDLSLLQTQTRQYAQMVSSKARLLKDKPGFRANWSSLAIAHHLAGDNAAADRTLSSFEELLKEPLPKTDGENTEVLVFHNRVVYNAHGPEKALEHLENKVNGKVMDELAVLEYRAQYLLELERYKEAEREIRALIKRNPDCYEYYERLEKALQVDSTNLTLRKALYDRLSQKYPKSDVPKYLPLKFLSGEPFAKAAEKYLREKLVRGVPSAFVLVKPLYRDSEKANGIVKVVTGLLQELEKQDRPDPSAVVWTLHFLAQHYTFVGELEKALDYANKAIEHTPTLVEPIMAKARILKHVGDFEGAAQVMDSARELDLQDRFVNTKTVKYQLRAGKMEKAISTLSLFTRNDSNGRGVQDLHDMQAMWFLNEQAEAYVRAQNRGLALKRFEAAIKTIDDFDADQWDFHVYCPRKGTLRAYIDMIKWADKLYSDPGYIRAAIGAINLYVQIFDERQYEERMLENSDGTNGDSDAKKASKKKKKQNSEGAAAKEATLDAKPDDEDPQGRRLVGTKDPIGDAFALWKPMGDCSVNVCNPAVWKLGFELYLRQAKYVLAIQALVKAKAAGVPQSWLVGAAVRVRHVLETDTTSPPALRALPLKMLPSIVPDTDIGASPCPDLAQVLDKHALDGTLGGAVDWAYSRVAINKPQSIDKELEKAVGGVQSGDYASLDSAFEALDIVRMPQAQLSEQSIADLSSACAKAFPMATIF</sequence>
<dbReference type="Pfam" id="PF12895">
    <property type="entry name" value="ANAPC3"/>
    <property type="match status" value="1"/>
</dbReference>
<dbReference type="EMBL" id="HG937691">
    <property type="protein sequence ID" value="CDP33716.1"/>
    <property type="molecule type" value="Genomic_DNA"/>
</dbReference>
<dbReference type="Pfam" id="PF12569">
    <property type="entry name" value="NatA_aux_su"/>
    <property type="match status" value="1"/>
</dbReference>
<protein>
    <submittedName>
        <fullName evidence="4">ARAD1A15906p</fullName>
    </submittedName>
</protein>
<dbReference type="SUPFAM" id="SSF48452">
    <property type="entry name" value="TPR-like"/>
    <property type="match status" value="2"/>
</dbReference>
<reference evidence="4" key="2">
    <citation type="submission" date="2014-06" db="EMBL/GenBank/DDBJ databases">
        <title>The complete genome of Blastobotrys (Arxula) adeninivorans LS3 - a yeast of biotechnological interest.</title>
        <authorList>
            <person name="Kunze G."/>
            <person name="Gaillardin C."/>
            <person name="Czernicka M."/>
            <person name="Durrens P."/>
            <person name="Martin T."/>
            <person name="Boer E."/>
            <person name="Gabaldon T."/>
            <person name="Cruz J."/>
            <person name="Talla E."/>
            <person name="Marck C."/>
            <person name="Goffeau A."/>
            <person name="Barbe V."/>
            <person name="Baret P."/>
            <person name="Baronian K."/>
            <person name="Beier S."/>
            <person name="Bleykasten C."/>
            <person name="Bode R."/>
            <person name="Casaregola S."/>
            <person name="Despons L."/>
            <person name="Fairhead C."/>
            <person name="Giersberg M."/>
            <person name="Gierski P."/>
            <person name="Hahnel U."/>
            <person name="Hartmann A."/>
            <person name="Jankowska D."/>
            <person name="Jubin C."/>
            <person name="Jung P."/>
            <person name="Lafontaine I."/>
            <person name="Leh-Louis V."/>
            <person name="Lemaire M."/>
            <person name="Marcet-Houben M."/>
            <person name="Mascher M."/>
            <person name="Morel G."/>
            <person name="Richard G.-F."/>
            <person name="Riechen J."/>
            <person name="Sacerdot C."/>
            <person name="Sarkar A."/>
            <person name="Savel G."/>
            <person name="Schacherer J."/>
            <person name="Sherman D."/>
            <person name="Straub M.-L."/>
            <person name="Stein N."/>
            <person name="Thierry A."/>
            <person name="Trautwein-Schult A."/>
            <person name="Westhof E."/>
            <person name="Worch S."/>
            <person name="Dujon B."/>
            <person name="Souciet J.-L."/>
            <person name="Wincker P."/>
            <person name="Scholz U."/>
            <person name="Neuveglise N."/>
        </authorList>
    </citation>
    <scope>NUCLEOTIDE SEQUENCE</scope>
    <source>
        <strain evidence="4">LS3</strain>
    </source>
</reference>
<evidence type="ECO:0000313" key="4">
    <source>
        <dbReference type="EMBL" id="CDP33716.1"/>
    </source>
</evidence>
<dbReference type="PANTHER" id="PTHR22767">
    <property type="entry name" value="N-TERMINAL ACETYLTRANSFERASE-RELATED"/>
    <property type="match status" value="1"/>
</dbReference>
<dbReference type="AlphaFoldDB" id="A0A060T3I8"/>
<dbReference type="Gene3D" id="1.25.40.1040">
    <property type="match status" value="1"/>
</dbReference>
<feature type="region of interest" description="Disordered" evidence="3">
    <location>
        <begin position="579"/>
        <end position="630"/>
    </location>
</feature>
<proteinExistence type="predicted"/>
<gene>
    <name evidence="4" type="ORF">GNLVRS02_ARAD1A15906g</name>
</gene>
<reference evidence="4" key="1">
    <citation type="submission" date="2014-02" db="EMBL/GenBank/DDBJ databases">
        <authorList>
            <person name="Genoscope - CEA"/>
        </authorList>
    </citation>
    <scope>NUCLEOTIDE SEQUENCE</scope>
    <source>
        <strain evidence="4">LS3</strain>
    </source>
</reference>
<keyword evidence="2" id="KW-0802">TPR repeat</keyword>
<keyword evidence="1" id="KW-0677">Repeat</keyword>